<comment type="caution">
    <text evidence="2">The sequence shown here is derived from an EMBL/GenBank/DDBJ whole genome shotgun (WGS) entry which is preliminary data.</text>
</comment>
<dbReference type="EMBL" id="JASJQH010008099">
    <property type="protein sequence ID" value="KAK9695233.1"/>
    <property type="molecule type" value="Genomic_DNA"/>
</dbReference>
<dbReference type="PRINTS" id="PR01400">
    <property type="entry name" value="TACYTOLYSIN"/>
</dbReference>
<dbReference type="Gene3D" id="3.90.840.10">
    <property type="entry name" value="Thiol-activated cytolysin superfamily/Thiol-activated cytolysin, alpha-beta domain"/>
    <property type="match status" value="1"/>
</dbReference>
<keyword evidence="1" id="KW-0732">Signal</keyword>
<evidence type="ECO:0000313" key="2">
    <source>
        <dbReference type="EMBL" id="KAK9695233.1"/>
    </source>
</evidence>
<proteinExistence type="predicted"/>
<evidence type="ECO:0000313" key="3">
    <source>
        <dbReference type="Proteomes" id="UP001479436"/>
    </source>
</evidence>
<reference evidence="2 3" key="1">
    <citation type="submission" date="2023-04" db="EMBL/GenBank/DDBJ databases">
        <title>Genome of Basidiobolus ranarum AG-B5.</title>
        <authorList>
            <person name="Stajich J.E."/>
            <person name="Carter-House D."/>
            <person name="Gryganskyi A."/>
        </authorList>
    </citation>
    <scope>NUCLEOTIDE SEQUENCE [LARGE SCALE GENOMIC DNA]</scope>
    <source>
        <strain evidence="2 3">AG-B5</strain>
    </source>
</reference>
<dbReference type="Proteomes" id="UP001479436">
    <property type="component" value="Unassembled WGS sequence"/>
</dbReference>
<gene>
    <name evidence="2" type="ORF">K7432_013070</name>
</gene>
<keyword evidence="3" id="KW-1185">Reference proteome</keyword>
<feature type="signal peptide" evidence="1">
    <location>
        <begin position="1"/>
        <end position="19"/>
    </location>
</feature>
<accession>A0ABR2VRB5</accession>
<dbReference type="Gene3D" id="3.30.1040.20">
    <property type="match status" value="1"/>
</dbReference>
<feature type="chain" id="PRO_5047207769" description="Thiol-activated cytolysin" evidence="1">
    <location>
        <begin position="20"/>
        <end position="525"/>
    </location>
</feature>
<dbReference type="Pfam" id="PF01289">
    <property type="entry name" value="Thiol_cytolysin"/>
    <property type="match status" value="1"/>
</dbReference>
<dbReference type="Gene3D" id="3.40.30.40">
    <property type="entry name" value="Perfringolysin"/>
    <property type="match status" value="1"/>
</dbReference>
<organism evidence="2 3">
    <name type="scientific">Basidiobolus ranarum</name>
    <dbReference type="NCBI Taxonomy" id="34480"/>
    <lineage>
        <taxon>Eukaryota</taxon>
        <taxon>Fungi</taxon>
        <taxon>Fungi incertae sedis</taxon>
        <taxon>Zoopagomycota</taxon>
        <taxon>Entomophthoromycotina</taxon>
        <taxon>Basidiobolomycetes</taxon>
        <taxon>Basidiobolales</taxon>
        <taxon>Basidiobolaceae</taxon>
        <taxon>Basidiobolus</taxon>
    </lineage>
</organism>
<evidence type="ECO:0008006" key="4">
    <source>
        <dbReference type="Google" id="ProtNLM"/>
    </source>
</evidence>
<sequence>MLKCTALTLFMCLTLSVNAAPFTPSPDRRQINNYFAKLPDWSQFSKLQTSKTVKGSVKNREASSGTVEYDCIVQDVSLTETPKDLVTFGTGSDAFWLGSLLQGKGYIDGMGGFKPLSIWDRNDQKVTIDFLNGKSATSVCKPDSGSVRDAIAKLIAKGKASKYKPGANIHYKTVEVNSAESAALSLGFGAKYLAFQAKTALDVQRNYTENTIAAYFVERVFTVDVAMPKTPADFFNNKFTMSDLKDQIRFGRLGPDNLPVYVSSISYGRVLLYSVTSTASASAIRSTIQASYNGLKLGVDTSLDIKHQKLLSESKISVAVIGGNRDAAIDLIRNGNLNSFFGYKSALETFAPISYTIRNIADGSLASVSETTKYTTRECHPVRRGYKWTFKIIRLTMSDPSEPGNDDTAEAWGDIVLNGEYIWSFKKRNYQSIKVGQNVNFSKPPRATVITAMDKSIEPPFSLYFNFIDDDTWNGGFDDTIVNGNFTEWKVGTHTMKLRSEGELILTYKVTKEKFGVPHKRSYVV</sequence>
<dbReference type="InterPro" id="IPR036363">
    <property type="entry name" value="Thiol_cytolysin_ab_sf"/>
</dbReference>
<dbReference type="SUPFAM" id="SSF56978">
    <property type="entry name" value="Perfringolysin"/>
    <property type="match status" value="1"/>
</dbReference>
<dbReference type="InterPro" id="IPR036359">
    <property type="entry name" value="Thiol_cytolysin_sf"/>
</dbReference>
<protein>
    <recommendedName>
        <fullName evidence="4">Thiol-activated cytolysin</fullName>
    </recommendedName>
</protein>
<dbReference type="InterPro" id="IPR001869">
    <property type="entry name" value="Thiol_cytolysin"/>
</dbReference>
<evidence type="ECO:0000256" key="1">
    <source>
        <dbReference type="SAM" id="SignalP"/>
    </source>
</evidence>
<name>A0ABR2VRB5_9FUNG</name>